<dbReference type="InterPro" id="IPR003646">
    <property type="entry name" value="SH3-like_bac-type"/>
</dbReference>
<keyword evidence="7" id="KW-1185">Reference proteome</keyword>
<evidence type="ECO:0000259" key="5">
    <source>
        <dbReference type="SMART" id="SM00287"/>
    </source>
</evidence>
<name>A0A975B3I6_9BACT</name>
<dbReference type="SUPFAM" id="SSF48403">
    <property type="entry name" value="Ankyrin repeat"/>
    <property type="match status" value="1"/>
</dbReference>
<dbReference type="EMBL" id="CP061799">
    <property type="protein sequence ID" value="QTA78127.1"/>
    <property type="molecule type" value="Genomic_DNA"/>
</dbReference>
<sequence length="380" mass="43938">MEFNMNKVLCFLLSIFFLFCFGCANIHKASLSGEIDKVLVYIQNKGDLNVRDKKGNTPLMYAVSSKNIRLMDILISNGADVNINNKKGQTALDMAYKDNYFEGFKLVLEHGADPESMKNKAAYDLESKSAYSKLLQEYFLYNKILNNMEKNADIFDMYFSMYSNGYYRKQIEKAFKQFIKNDFDNIAAQAEKQGFDNFINTYSKMGKNYYLVTTGSLNIRNGYSTETESVGNYSRGDKVYAIDEQDDWIRTDKGWINRNYTKQVLKEIPFVHQYIEKVSKLMENKFEKPNITEEHKRPVFSQKKTIKHNPELETNAQDQPAVDTKKNSKPTAIQKELDSVLADASMKALEDFIQKYKNNAEYASFVETARKKYKSILLGN</sequence>
<dbReference type="InterPro" id="IPR002110">
    <property type="entry name" value="Ankyrin_rpt"/>
</dbReference>
<dbReference type="SMART" id="SM00287">
    <property type="entry name" value="SH3b"/>
    <property type="match status" value="1"/>
</dbReference>
<dbReference type="InterPro" id="IPR036770">
    <property type="entry name" value="Ankyrin_rpt-contain_sf"/>
</dbReference>
<organism evidence="6 7">
    <name type="scientific">Desulfonema limicola</name>
    <dbReference type="NCBI Taxonomy" id="45656"/>
    <lineage>
        <taxon>Bacteria</taxon>
        <taxon>Pseudomonadati</taxon>
        <taxon>Thermodesulfobacteriota</taxon>
        <taxon>Desulfobacteria</taxon>
        <taxon>Desulfobacterales</taxon>
        <taxon>Desulfococcaceae</taxon>
        <taxon>Desulfonema</taxon>
    </lineage>
</organism>
<dbReference type="Gene3D" id="2.30.30.40">
    <property type="entry name" value="SH3 Domains"/>
    <property type="match status" value="1"/>
</dbReference>
<keyword evidence="1" id="KW-0677">Repeat</keyword>
<dbReference type="Gene3D" id="1.25.40.20">
    <property type="entry name" value="Ankyrin repeat-containing domain"/>
    <property type="match status" value="1"/>
</dbReference>
<feature type="repeat" description="ANK" evidence="3">
    <location>
        <begin position="87"/>
        <end position="119"/>
    </location>
</feature>
<dbReference type="PROSITE" id="PS50297">
    <property type="entry name" value="ANK_REP_REGION"/>
    <property type="match status" value="1"/>
</dbReference>
<feature type="repeat" description="ANK" evidence="3">
    <location>
        <begin position="54"/>
        <end position="86"/>
    </location>
</feature>
<dbReference type="Proteomes" id="UP000663720">
    <property type="component" value="Chromosome"/>
</dbReference>
<proteinExistence type="predicted"/>
<protein>
    <submittedName>
        <fullName evidence="6">Ankyrin repeat-containing protein</fullName>
    </submittedName>
</protein>
<keyword evidence="2 3" id="KW-0040">ANK repeat</keyword>
<dbReference type="GO" id="GO:0004842">
    <property type="term" value="F:ubiquitin-protein transferase activity"/>
    <property type="evidence" value="ECO:0007669"/>
    <property type="project" value="TreeGrafter"/>
</dbReference>
<dbReference type="PROSITE" id="PS50088">
    <property type="entry name" value="ANK_REPEAT"/>
    <property type="match status" value="2"/>
</dbReference>
<evidence type="ECO:0000256" key="2">
    <source>
        <dbReference type="ARBA" id="ARBA00023043"/>
    </source>
</evidence>
<evidence type="ECO:0000256" key="1">
    <source>
        <dbReference type="ARBA" id="ARBA00022737"/>
    </source>
</evidence>
<reference evidence="6" key="1">
    <citation type="journal article" date="2021" name="Microb. Physiol.">
        <title>Proteogenomic Insights into the Physiology of Marine, Sulfate-Reducing, Filamentous Desulfonema limicola and Desulfonema magnum.</title>
        <authorList>
            <person name="Schnaars V."/>
            <person name="Wohlbrand L."/>
            <person name="Scheve S."/>
            <person name="Hinrichs C."/>
            <person name="Reinhardt R."/>
            <person name="Rabus R."/>
        </authorList>
    </citation>
    <scope>NUCLEOTIDE SEQUENCE</scope>
    <source>
        <strain evidence="6">5ac10</strain>
    </source>
</reference>
<evidence type="ECO:0000313" key="6">
    <source>
        <dbReference type="EMBL" id="QTA78127.1"/>
    </source>
</evidence>
<gene>
    <name evidence="6" type="ORF">dnl_03410</name>
</gene>
<dbReference type="SMART" id="SM00248">
    <property type="entry name" value="ANK"/>
    <property type="match status" value="3"/>
</dbReference>
<evidence type="ECO:0000313" key="7">
    <source>
        <dbReference type="Proteomes" id="UP000663720"/>
    </source>
</evidence>
<feature type="domain" description="SH3b" evidence="5">
    <location>
        <begin position="207"/>
        <end position="265"/>
    </location>
</feature>
<dbReference type="KEGG" id="dli:dnl_03410"/>
<feature type="region of interest" description="Disordered" evidence="4">
    <location>
        <begin position="299"/>
        <end position="330"/>
    </location>
</feature>
<dbReference type="GO" id="GO:0085020">
    <property type="term" value="P:protein K6-linked ubiquitination"/>
    <property type="evidence" value="ECO:0007669"/>
    <property type="project" value="TreeGrafter"/>
</dbReference>
<accession>A0A975B3I6</accession>
<dbReference type="PANTHER" id="PTHR24171">
    <property type="entry name" value="ANKYRIN REPEAT DOMAIN-CONTAINING PROTEIN 39-RELATED"/>
    <property type="match status" value="1"/>
</dbReference>
<evidence type="ECO:0000256" key="4">
    <source>
        <dbReference type="SAM" id="MobiDB-lite"/>
    </source>
</evidence>
<dbReference type="PANTHER" id="PTHR24171:SF8">
    <property type="entry name" value="BRCA1-ASSOCIATED RING DOMAIN PROTEIN 1"/>
    <property type="match status" value="1"/>
</dbReference>
<dbReference type="Pfam" id="PF12796">
    <property type="entry name" value="Ank_2"/>
    <property type="match status" value="1"/>
</dbReference>
<evidence type="ECO:0000256" key="3">
    <source>
        <dbReference type="PROSITE-ProRule" id="PRU00023"/>
    </source>
</evidence>
<dbReference type="AlphaFoldDB" id="A0A975B3I6"/>